<dbReference type="Proteomes" id="UP000178449">
    <property type="component" value="Unassembled WGS sequence"/>
</dbReference>
<keyword evidence="1" id="KW-0732">Signal</keyword>
<dbReference type="EMBL" id="MFNE01000010">
    <property type="protein sequence ID" value="OGG96721.1"/>
    <property type="molecule type" value="Genomic_DNA"/>
</dbReference>
<name>A0A1F6GF36_9PROT</name>
<comment type="caution">
    <text evidence="2">The sequence shown here is derived from an EMBL/GenBank/DDBJ whole genome shotgun (WGS) entry which is preliminary data.</text>
</comment>
<organism evidence="2 3">
    <name type="scientific">Candidatus Lambdaproteobacteria bacterium RIFOXYD2_FULL_50_16</name>
    <dbReference type="NCBI Taxonomy" id="1817772"/>
    <lineage>
        <taxon>Bacteria</taxon>
        <taxon>Pseudomonadati</taxon>
        <taxon>Pseudomonadota</taxon>
        <taxon>Candidatus Lambdaproteobacteria</taxon>
    </lineage>
</organism>
<feature type="signal peptide" evidence="1">
    <location>
        <begin position="1"/>
        <end position="31"/>
    </location>
</feature>
<gene>
    <name evidence="2" type="ORF">A2527_03970</name>
</gene>
<proteinExistence type="predicted"/>
<evidence type="ECO:0000256" key="1">
    <source>
        <dbReference type="SAM" id="SignalP"/>
    </source>
</evidence>
<feature type="chain" id="PRO_5009524694" evidence="1">
    <location>
        <begin position="32"/>
        <end position="506"/>
    </location>
</feature>
<protein>
    <submittedName>
        <fullName evidence="2">Uncharacterized protein</fullName>
    </submittedName>
</protein>
<evidence type="ECO:0000313" key="2">
    <source>
        <dbReference type="EMBL" id="OGG96721.1"/>
    </source>
</evidence>
<dbReference type="STRING" id="1817772.A2527_03970"/>
<reference evidence="2 3" key="1">
    <citation type="journal article" date="2016" name="Nat. Commun.">
        <title>Thousands of microbial genomes shed light on interconnected biogeochemical processes in an aquifer system.</title>
        <authorList>
            <person name="Anantharaman K."/>
            <person name="Brown C.T."/>
            <person name="Hug L.A."/>
            <person name="Sharon I."/>
            <person name="Castelle C.J."/>
            <person name="Probst A.J."/>
            <person name="Thomas B.C."/>
            <person name="Singh A."/>
            <person name="Wilkins M.J."/>
            <person name="Karaoz U."/>
            <person name="Brodie E.L."/>
            <person name="Williams K.H."/>
            <person name="Hubbard S.S."/>
            <person name="Banfield J.F."/>
        </authorList>
    </citation>
    <scope>NUCLEOTIDE SEQUENCE [LARGE SCALE GENOMIC DNA]</scope>
</reference>
<dbReference type="AlphaFoldDB" id="A0A1F6GF36"/>
<accession>A0A1F6GF36</accession>
<sequence>MKTGTKGQIMKRKTWLSLMVMAALSLGSAFAMPRYTDKENALALARVLDKGTFGRYTVSSTYVQNVSSKDYYVSVILSDGSSQKWYIDQIYQWAREDKLLLSNNRSLLFLDSRDTRFVVLDKNLFHRQALQANVYVKSHETGDPLEGQKFRFQIKSFNLISPHETAFGRDPMGSKYRYFVDLMNGTSELLTYEQAYELMKNNNLLTVKDLNEEVLGRAYQVTKVIPVPKGQVEDGVAQFGLEVQFDTAIQLNGDNFPIEIYERQLYNERTKQYTKEFVMDITIPNSEKTDMIRPIPSLEYLNNIEVVKNSKYPKRTFLRSSFNPNVLDIPPVIYKNSDNSVYINFFSLIDQSVISRGMLLDEKERTAEERKTYRTIRVKKAIKSDSDYGRAFIAGLETQKAAMVIKDEQTKIEKLLDAIRQFEESALYAESDAQLYNALTKRNQLRENVITLTMEFIEARLRQPNFGGSNAKTMLDQLDRAESFTGNTEVLKSIEQLREKLIAAQE</sequence>
<evidence type="ECO:0000313" key="3">
    <source>
        <dbReference type="Proteomes" id="UP000178449"/>
    </source>
</evidence>